<reference evidence="1" key="1">
    <citation type="submission" date="2020-07" db="EMBL/GenBank/DDBJ databases">
        <title>Multicomponent nature underlies the extraordinary mechanical properties of spider dragline silk.</title>
        <authorList>
            <person name="Kono N."/>
            <person name="Nakamura H."/>
            <person name="Mori M."/>
            <person name="Yoshida Y."/>
            <person name="Ohtoshi R."/>
            <person name="Malay A.D."/>
            <person name="Moran D.A.P."/>
            <person name="Tomita M."/>
            <person name="Numata K."/>
            <person name="Arakawa K."/>
        </authorList>
    </citation>
    <scope>NUCLEOTIDE SEQUENCE</scope>
</reference>
<sequence>MVQRLAKLGREQFYFLCDRNWRQESIYGNQRSRKEVRVHGRRSAFQSPFFAILGSFGKKTRILLMWEVCRESSSSVFSGRYRPKITFKSHFRWRRDGGFRLLLENVTQMFRMQMIVLFLAIL</sequence>
<evidence type="ECO:0000313" key="1">
    <source>
        <dbReference type="EMBL" id="GFR17246.1"/>
    </source>
</evidence>
<organism evidence="1 2">
    <name type="scientific">Trichonephila clavata</name>
    <name type="common">Joro spider</name>
    <name type="synonym">Nephila clavata</name>
    <dbReference type="NCBI Taxonomy" id="2740835"/>
    <lineage>
        <taxon>Eukaryota</taxon>
        <taxon>Metazoa</taxon>
        <taxon>Ecdysozoa</taxon>
        <taxon>Arthropoda</taxon>
        <taxon>Chelicerata</taxon>
        <taxon>Arachnida</taxon>
        <taxon>Araneae</taxon>
        <taxon>Araneomorphae</taxon>
        <taxon>Entelegynae</taxon>
        <taxon>Araneoidea</taxon>
        <taxon>Nephilidae</taxon>
        <taxon>Trichonephila</taxon>
    </lineage>
</organism>
<proteinExistence type="predicted"/>
<accession>A0A8X6LNL0</accession>
<name>A0A8X6LNL0_TRICU</name>
<comment type="caution">
    <text evidence="1">The sequence shown here is derived from an EMBL/GenBank/DDBJ whole genome shotgun (WGS) entry which is preliminary data.</text>
</comment>
<dbReference type="Proteomes" id="UP000887116">
    <property type="component" value="Unassembled WGS sequence"/>
</dbReference>
<keyword evidence="2" id="KW-1185">Reference proteome</keyword>
<gene>
    <name evidence="1" type="ORF">TNCT_318051</name>
</gene>
<dbReference type="AlphaFoldDB" id="A0A8X6LNL0"/>
<evidence type="ECO:0000313" key="2">
    <source>
        <dbReference type="Proteomes" id="UP000887116"/>
    </source>
</evidence>
<protein>
    <submittedName>
        <fullName evidence="1">Uncharacterized protein</fullName>
    </submittedName>
</protein>
<dbReference type="EMBL" id="BMAO01017631">
    <property type="protein sequence ID" value="GFR17246.1"/>
    <property type="molecule type" value="Genomic_DNA"/>
</dbReference>